<feature type="region of interest" description="Disordered" evidence="1">
    <location>
        <begin position="631"/>
        <end position="690"/>
    </location>
</feature>
<dbReference type="Proteomes" id="UP001556367">
    <property type="component" value="Unassembled WGS sequence"/>
</dbReference>
<accession>A0ABR3JIC5</accession>
<feature type="compositionally biased region" description="Acidic residues" evidence="1">
    <location>
        <begin position="358"/>
        <end position="367"/>
    </location>
</feature>
<feature type="compositionally biased region" description="Low complexity" evidence="1">
    <location>
        <begin position="557"/>
        <end position="573"/>
    </location>
</feature>
<reference evidence="3" key="1">
    <citation type="submission" date="2024-06" db="EMBL/GenBank/DDBJ databases">
        <title>Multi-omics analyses provide insights into the biosynthesis of the anticancer antibiotic pleurotin in Hohenbuehelia grisea.</title>
        <authorList>
            <person name="Weaver J.A."/>
            <person name="Alberti F."/>
        </authorList>
    </citation>
    <scope>NUCLEOTIDE SEQUENCE [LARGE SCALE GENOMIC DNA]</scope>
    <source>
        <strain evidence="3">T-177</strain>
    </source>
</reference>
<feature type="compositionally biased region" description="Low complexity" evidence="1">
    <location>
        <begin position="93"/>
        <end position="102"/>
    </location>
</feature>
<comment type="caution">
    <text evidence="2">The sequence shown here is derived from an EMBL/GenBank/DDBJ whole genome shotgun (WGS) entry which is preliminary data.</text>
</comment>
<feature type="compositionally biased region" description="Gly residues" evidence="1">
    <location>
        <begin position="544"/>
        <end position="556"/>
    </location>
</feature>
<feature type="region of interest" description="Disordered" evidence="1">
    <location>
        <begin position="348"/>
        <end position="369"/>
    </location>
</feature>
<feature type="compositionally biased region" description="Low complexity" evidence="1">
    <location>
        <begin position="517"/>
        <end position="543"/>
    </location>
</feature>
<feature type="compositionally biased region" description="Low complexity" evidence="1">
    <location>
        <begin position="111"/>
        <end position="131"/>
    </location>
</feature>
<feature type="region of interest" description="Disordered" evidence="1">
    <location>
        <begin position="1"/>
        <end position="146"/>
    </location>
</feature>
<feature type="compositionally biased region" description="Low complexity" evidence="1">
    <location>
        <begin position="662"/>
        <end position="673"/>
    </location>
</feature>
<organism evidence="2 3">
    <name type="scientific">Hohenbuehelia grisea</name>
    <dbReference type="NCBI Taxonomy" id="104357"/>
    <lineage>
        <taxon>Eukaryota</taxon>
        <taxon>Fungi</taxon>
        <taxon>Dikarya</taxon>
        <taxon>Basidiomycota</taxon>
        <taxon>Agaricomycotina</taxon>
        <taxon>Agaricomycetes</taxon>
        <taxon>Agaricomycetidae</taxon>
        <taxon>Agaricales</taxon>
        <taxon>Pleurotineae</taxon>
        <taxon>Pleurotaceae</taxon>
        <taxon>Hohenbuehelia</taxon>
    </lineage>
</organism>
<feature type="compositionally biased region" description="Low complexity" evidence="1">
    <location>
        <begin position="416"/>
        <end position="427"/>
    </location>
</feature>
<gene>
    <name evidence="2" type="ORF">HGRIS_004157</name>
</gene>
<feature type="compositionally biased region" description="Low complexity" evidence="1">
    <location>
        <begin position="580"/>
        <end position="601"/>
    </location>
</feature>
<sequence length="715" mass="75308">MSTATTVDRHVQPRRGSVSAPDAYGKHAVINMDPNRSSSSRLTIVKVPAPPPGFTLQDAPPSSPGLSTRRGPHRRHGHSNAPADSDQPQARLSFAFSSFGPTSPGPGGNSGANDGRSSPTSSPRLRPSSPTQFHSARHALKDKPRLTPDQLVDLARQSTNPKLVPPLSSPAYPRAQSPAVARASSPVTSFSPLPPSATAPATFTPLPDEIYLPFIDRPAEVSTLIANAPTAKLLALLAQTFPKKLPTQIIEPTDSNPHGLPKDPTTWTYAHLTTWLGRATRTEAPDPLWVLLARKCVLSHSELIWERLKGALGVPPELDIDLDLDELPESDDEHDVPEDVLEMARRRRESRRAKAIESGDESALDEDEGRKAYGHWDDWDAVMDSPVSTRRRSISQSHSGAEDEFMPPITPSVSIEPLLLPDPALEPSTPTPLTSAGANDGLGDISEAAEGDEEAAENGEDVPAAEVHVQPAEPHDPDLISPGQITGIRISTAPVPQDPNGSPLLSAVSPLPPWVPLPGSAPSSPQPPARSSSFSSLQSFHGSASGGGPGSVGGAGVQRSSSSSSLYRMSRGRAGTGVYGRRLSSSSSASGRGFSLASSRGYDSDDAYDPVGGRMPGHPLFPSNFARLTIGPTLSANNPALRGHGFPTRHGPPQPKPRSRPPSRSSTYSYTDPTPAPAEEPPAPARRASGIINSGAAVSLGIMPGGVVKSRGFGR</sequence>
<evidence type="ECO:0000256" key="1">
    <source>
        <dbReference type="SAM" id="MobiDB-lite"/>
    </source>
</evidence>
<dbReference type="EMBL" id="JASNQZ010000007">
    <property type="protein sequence ID" value="KAL0955267.1"/>
    <property type="molecule type" value="Genomic_DNA"/>
</dbReference>
<feature type="compositionally biased region" description="Acidic residues" evidence="1">
    <location>
        <begin position="447"/>
        <end position="460"/>
    </location>
</feature>
<proteinExistence type="predicted"/>
<feature type="compositionally biased region" description="Pro residues" evidence="1">
    <location>
        <begin position="674"/>
        <end position="684"/>
    </location>
</feature>
<feature type="region of interest" description="Disordered" evidence="1">
    <location>
        <begin position="387"/>
        <end position="618"/>
    </location>
</feature>
<evidence type="ECO:0000313" key="2">
    <source>
        <dbReference type="EMBL" id="KAL0955267.1"/>
    </source>
</evidence>
<keyword evidence="3" id="KW-1185">Reference proteome</keyword>
<protein>
    <submittedName>
        <fullName evidence="2">Uncharacterized protein</fullName>
    </submittedName>
</protein>
<evidence type="ECO:0000313" key="3">
    <source>
        <dbReference type="Proteomes" id="UP001556367"/>
    </source>
</evidence>
<name>A0ABR3JIC5_9AGAR</name>